<dbReference type="InParanoid" id="A0A4V6RHA7"/>
<dbReference type="EMBL" id="ML220165">
    <property type="protein sequence ID" value="TGZ76834.1"/>
    <property type="molecule type" value="Genomic_DNA"/>
</dbReference>
<dbReference type="InterPro" id="IPR023352">
    <property type="entry name" value="MAPEG-like_dom_sf"/>
</dbReference>
<dbReference type="SUPFAM" id="SSF161084">
    <property type="entry name" value="MAPEG domain-like"/>
    <property type="match status" value="1"/>
</dbReference>
<evidence type="ECO:0000313" key="7">
    <source>
        <dbReference type="EMBL" id="TGZ76834.1"/>
    </source>
</evidence>
<feature type="region of interest" description="Disordered" evidence="5">
    <location>
        <begin position="227"/>
        <end position="249"/>
    </location>
</feature>
<dbReference type="InterPro" id="IPR001129">
    <property type="entry name" value="Membr-assoc_MAPEG"/>
</dbReference>
<proteinExistence type="predicted"/>
<feature type="transmembrane region" description="Helical" evidence="6">
    <location>
        <begin position="150"/>
        <end position="170"/>
    </location>
</feature>
<evidence type="ECO:0000256" key="4">
    <source>
        <dbReference type="ARBA" id="ARBA00023136"/>
    </source>
</evidence>
<evidence type="ECO:0000256" key="6">
    <source>
        <dbReference type="SAM" id="Phobius"/>
    </source>
</evidence>
<dbReference type="Gene3D" id="1.20.120.550">
    <property type="entry name" value="Membrane associated eicosanoid/glutathione metabolism-like domain"/>
    <property type="match status" value="1"/>
</dbReference>
<keyword evidence="4 6" id="KW-0472">Membrane</keyword>
<evidence type="ECO:0000256" key="1">
    <source>
        <dbReference type="ARBA" id="ARBA00004370"/>
    </source>
</evidence>
<dbReference type="OrthoDB" id="19091at2759"/>
<keyword evidence="3 6" id="KW-1133">Transmembrane helix</keyword>
<evidence type="ECO:0000256" key="2">
    <source>
        <dbReference type="ARBA" id="ARBA00022692"/>
    </source>
</evidence>
<dbReference type="Pfam" id="PF01124">
    <property type="entry name" value="MAPEG"/>
    <property type="match status" value="1"/>
</dbReference>
<reference evidence="7 8" key="1">
    <citation type="submission" date="2019-04" db="EMBL/GenBank/DDBJ databases">
        <title>Comparative genomics and transcriptomics to analyze fruiting body development in filamentous ascomycetes.</title>
        <authorList>
            <consortium name="DOE Joint Genome Institute"/>
            <person name="Lutkenhaus R."/>
            <person name="Traeger S."/>
            <person name="Breuer J."/>
            <person name="Kuo A."/>
            <person name="Lipzen A."/>
            <person name="Pangilinan J."/>
            <person name="Dilworth D."/>
            <person name="Sandor L."/>
            <person name="Poggeler S."/>
            <person name="Barry K."/>
            <person name="Grigoriev I.V."/>
            <person name="Nowrousian M."/>
        </authorList>
    </citation>
    <scope>NUCLEOTIDE SEQUENCE [LARGE SCALE GENOMIC DNA]</scope>
    <source>
        <strain evidence="7 8">CBS 389.68</strain>
    </source>
</reference>
<feature type="transmembrane region" description="Helical" evidence="6">
    <location>
        <begin position="21"/>
        <end position="43"/>
    </location>
</feature>
<gene>
    <name evidence="7" type="ORF">EX30DRAFT_367120</name>
</gene>
<keyword evidence="8" id="KW-1185">Reference proteome</keyword>
<accession>A0A4V6RHA7</accession>
<protein>
    <submittedName>
        <fullName evidence="7">Uncharacterized protein</fullName>
    </submittedName>
</protein>
<comment type="subcellular location">
    <subcellularLocation>
        <location evidence="1">Membrane</location>
    </subcellularLocation>
</comment>
<sequence length="249" mass="26894">MSSTRTFTATTLGPSTTGSRLLLCPTTALFTVPFTLYSLLLSYRVCKLRQSSNTPNAPVCCHGSKTCDPKSPECAQKCDTATDPLYLATRAHGNYIENVPLAMLIGAVAELNGGDRKTLGWALTGLALLRVAHVECGLRREGGLGRGRAWGYWGTGVWMVGMVGWCAVLGRPSDKRGTRKMSIPTRSRRNTFTIAPSARTGDPAQQNIITVGSSSGKKVQIKIIHDPVDPDKHNGAPADRYDECTENRI</sequence>
<dbReference type="PANTHER" id="PTHR35814">
    <property type="match status" value="1"/>
</dbReference>
<name>A0A4V6RHA7_9PEZI</name>
<evidence type="ECO:0000256" key="5">
    <source>
        <dbReference type="SAM" id="MobiDB-lite"/>
    </source>
</evidence>
<evidence type="ECO:0000256" key="3">
    <source>
        <dbReference type="ARBA" id="ARBA00022989"/>
    </source>
</evidence>
<dbReference type="GO" id="GO:0016020">
    <property type="term" value="C:membrane"/>
    <property type="evidence" value="ECO:0007669"/>
    <property type="project" value="UniProtKB-SubCell"/>
</dbReference>
<evidence type="ECO:0000313" key="8">
    <source>
        <dbReference type="Proteomes" id="UP000298138"/>
    </source>
</evidence>
<organism evidence="7 8">
    <name type="scientific">Ascodesmis nigricans</name>
    <dbReference type="NCBI Taxonomy" id="341454"/>
    <lineage>
        <taxon>Eukaryota</taxon>
        <taxon>Fungi</taxon>
        <taxon>Dikarya</taxon>
        <taxon>Ascomycota</taxon>
        <taxon>Pezizomycotina</taxon>
        <taxon>Pezizomycetes</taxon>
        <taxon>Pezizales</taxon>
        <taxon>Ascodesmidaceae</taxon>
        <taxon>Ascodesmis</taxon>
    </lineage>
</organism>
<keyword evidence="2 6" id="KW-0812">Transmembrane</keyword>
<dbReference type="AlphaFoldDB" id="A0A4V6RHA7"/>
<dbReference type="Proteomes" id="UP000298138">
    <property type="component" value="Unassembled WGS sequence"/>
</dbReference>
<dbReference type="PANTHER" id="PTHR35814:SF1">
    <property type="entry name" value="GLUTATHIONE S-TRANSFERASE-RELATED"/>
    <property type="match status" value="1"/>
</dbReference>
<dbReference type="STRING" id="341454.A0A4V6RHA7"/>